<keyword evidence="3" id="KW-1185">Reference proteome</keyword>
<evidence type="ECO:0000256" key="1">
    <source>
        <dbReference type="SAM" id="Phobius"/>
    </source>
</evidence>
<feature type="transmembrane region" description="Helical" evidence="1">
    <location>
        <begin position="145"/>
        <end position="167"/>
    </location>
</feature>
<accession>A0ABN4B7Z6</accession>
<organism evidence="2 3">
    <name type="scientific">Mesomycoplasma hyopneumoniae 168-L</name>
    <dbReference type="NCBI Taxonomy" id="1116211"/>
    <lineage>
        <taxon>Bacteria</taxon>
        <taxon>Bacillati</taxon>
        <taxon>Mycoplasmatota</taxon>
        <taxon>Mycoplasmoidales</taxon>
        <taxon>Metamycoplasmataceae</taxon>
        <taxon>Mesomycoplasma</taxon>
    </lineage>
</organism>
<keyword evidence="1" id="KW-1133">Transmembrane helix</keyword>
<gene>
    <name evidence="2" type="ORF">MHP168L_714</name>
</gene>
<reference evidence="2 3" key="1">
    <citation type="journal article" date="2013" name="BMC Genomics">
        <title>Comparative genomic analyses of Mycoplasma hyopneumoniae pathogenic 168 strain and its high-passaged attenuated strain.</title>
        <authorList>
            <person name="Liu W."/>
            <person name="Xiao S."/>
            <person name="Li M."/>
            <person name="Guo S."/>
            <person name="Li S."/>
            <person name="Luo R."/>
            <person name="Feng Z."/>
            <person name="Li B."/>
            <person name="Zhou Z."/>
            <person name="Shao G."/>
            <person name="Chen H."/>
            <person name="Fang L."/>
        </authorList>
    </citation>
    <scope>NUCLEOTIDE SEQUENCE [LARGE SCALE GENOMIC DNA]</scope>
    <source>
        <strain evidence="2 3">168-L</strain>
    </source>
</reference>
<sequence length="169" mass="19975">MLITTKFWIFCCIIISKLFIIYYWWFYMKANFSFFFNSIFRRKLQKRSILALIFWLIFLIIIAVVIIVVQKKAWYDAISICGLLAISLSALGSVLRLGLFSSFSVSYHKWRINSQNKILEKRGFKTETPKIDYAFIKKKQKELSILPIFLGFIFGFLLLIISLPFLIQN</sequence>
<name>A0ABN4B7Z6_MESH1</name>
<evidence type="ECO:0000313" key="3">
    <source>
        <dbReference type="Proteomes" id="UP000013962"/>
    </source>
</evidence>
<keyword evidence="1" id="KW-0472">Membrane</keyword>
<evidence type="ECO:0000313" key="2">
    <source>
        <dbReference type="EMBL" id="AGM21889.1"/>
    </source>
</evidence>
<keyword evidence="1" id="KW-0812">Transmembrane</keyword>
<feature type="transmembrane region" description="Helical" evidence="1">
    <location>
        <begin position="74"/>
        <end position="99"/>
    </location>
</feature>
<dbReference type="EMBL" id="CP003131">
    <property type="protein sequence ID" value="AGM21889.1"/>
    <property type="molecule type" value="Genomic_DNA"/>
</dbReference>
<dbReference type="Proteomes" id="UP000013962">
    <property type="component" value="Chromosome"/>
</dbReference>
<feature type="transmembrane region" description="Helical" evidence="1">
    <location>
        <begin position="48"/>
        <end position="68"/>
    </location>
</feature>
<evidence type="ECO:0008006" key="4">
    <source>
        <dbReference type="Google" id="ProtNLM"/>
    </source>
</evidence>
<feature type="transmembrane region" description="Helical" evidence="1">
    <location>
        <begin position="6"/>
        <end position="27"/>
    </location>
</feature>
<proteinExistence type="predicted"/>
<protein>
    <recommendedName>
        <fullName evidence="4">DUF3899 domain-containing protein</fullName>
    </recommendedName>
</protein>